<dbReference type="SUPFAM" id="SSF54285">
    <property type="entry name" value="MoaD/ThiS"/>
    <property type="match status" value="1"/>
</dbReference>
<dbReference type="CDD" id="cd17505">
    <property type="entry name" value="Ubl_SAMP1_like"/>
    <property type="match status" value="1"/>
</dbReference>
<dbReference type="Gene3D" id="3.10.20.30">
    <property type="match status" value="1"/>
</dbReference>
<dbReference type="Proteomes" id="UP000000536">
    <property type="component" value="Chromosome"/>
</dbReference>
<evidence type="ECO:0000313" key="1">
    <source>
        <dbReference type="EMBL" id="BAD85254.1"/>
    </source>
</evidence>
<evidence type="ECO:0000313" key="2">
    <source>
        <dbReference type="Proteomes" id="UP000000536"/>
    </source>
</evidence>
<dbReference type="InterPro" id="IPR003749">
    <property type="entry name" value="ThiS/MoaD-like"/>
</dbReference>
<dbReference type="EMBL" id="AP006878">
    <property type="protein sequence ID" value="BAD85254.1"/>
    <property type="molecule type" value="Genomic_DNA"/>
</dbReference>
<dbReference type="RefSeq" id="WP_011250016.1">
    <property type="nucleotide sequence ID" value="NC_006624.1"/>
</dbReference>
<dbReference type="NCBIfam" id="TIGR01687">
    <property type="entry name" value="moaD_arch"/>
    <property type="match status" value="1"/>
</dbReference>
<dbReference type="Pfam" id="PF02597">
    <property type="entry name" value="ThiS"/>
    <property type="match status" value="1"/>
</dbReference>
<accession>Q5JE16</accession>
<dbReference type="PANTHER" id="PTHR38031:SF1">
    <property type="entry name" value="SULFUR CARRIER PROTEIN CYSO"/>
    <property type="match status" value="1"/>
</dbReference>
<dbReference type="KEGG" id="tko:TK1065"/>
<dbReference type="InterPro" id="IPR010038">
    <property type="entry name" value="MoaD_arc-typ"/>
</dbReference>
<dbReference type="PATRIC" id="fig|69014.16.peg.1041"/>
<dbReference type="InterPro" id="IPR016155">
    <property type="entry name" value="Mopterin_synth/thiamin_S_b"/>
</dbReference>
<dbReference type="OrthoDB" id="98357at2157"/>
<name>Q5JE16_THEKO</name>
<dbReference type="AlphaFoldDB" id="Q5JE16"/>
<dbReference type="EnsemblBacteria" id="BAD85254">
    <property type="protein sequence ID" value="BAD85254"/>
    <property type="gene ID" value="TK1065"/>
</dbReference>
<dbReference type="STRING" id="69014.TK1065"/>
<organism evidence="1 2">
    <name type="scientific">Thermococcus kodakarensis (strain ATCC BAA-918 / JCM 12380 / KOD1)</name>
    <name type="common">Pyrococcus kodakaraensis (strain KOD1)</name>
    <dbReference type="NCBI Taxonomy" id="69014"/>
    <lineage>
        <taxon>Archaea</taxon>
        <taxon>Methanobacteriati</taxon>
        <taxon>Methanobacteriota</taxon>
        <taxon>Thermococci</taxon>
        <taxon>Thermococcales</taxon>
        <taxon>Thermococcaceae</taxon>
        <taxon>Thermococcus</taxon>
    </lineage>
</organism>
<dbReference type="eggNOG" id="arCOG00536">
    <property type="taxonomic scope" value="Archaea"/>
</dbReference>
<dbReference type="InParanoid" id="Q5JE16"/>
<dbReference type="HOGENOM" id="CLU_114601_1_2_2"/>
<protein>
    <submittedName>
        <fullName evidence="1">Molybdopterin converting factor, subunit 1</fullName>
    </submittedName>
</protein>
<dbReference type="InterPro" id="IPR052045">
    <property type="entry name" value="Sulfur_Carrier/Prot_Modifier"/>
</dbReference>
<reference evidence="1 2" key="1">
    <citation type="journal article" date="2005" name="Genome Res.">
        <title>Complete genome sequence of the hyperthermophilic archaeon Thermococcus kodakaraensis KOD1 and comparison with Pyrococcus genomes.</title>
        <authorList>
            <person name="Fukui T."/>
            <person name="Atomi H."/>
            <person name="Kanai T."/>
            <person name="Matsumi R."/>
            <person name="Fujiwara S."/>
            <person name="Imanaka T."/>
        </authorList>
    </citation>
    <scope>NUCLEOTIDE SEQUENCE [LARGE SCALE GENOMIC DNA]</scope>
    <source>
        <strain evidence="2">ATCC BAA-918 / JCM 12380 / KOD1</strain>
    </source>
</reference>
<dbReference type="GeneID" id="78447578"/>
<proteinExistence type="predicted"/>
<dbReference type="InterPro" id="IPR012675">
    <property type="entry name" value="Beta-grasp_dom_sf"/>
</dbReference>
<dbReference type="PANTHER" id="PTHR38031">
    <property type="entry name" value="SULFUR CARRIER PROTEIN SLR0821-RELATED"/>
    <property type="match status" value="1"/>
</dbReference>
<dbReference type="PhylomeDB" id="Q5JE16"/>
<gene>
    <name evidence="1" type="ordered locus">TK1065</name>
</gene>
<sequence>MLVKLFATLIEFTGKRKLEISGPKTVRELLNELDRMFPGFKKELEQGYIILVNGKNIEHLQGLDTPLKEDDTVSIFPPAGGG</sequence>
<keyword evidence="2" id="KW-1185">Reference proteome</keyword>